<organism evidence="1 2">
    <name type="scientific">Actinomadura alba</name>
    <dbReference type="NCBI Taxonomy" id="406431"/>
    <lineage>
        <taxon>Bacteria</taxon>
        <taxon>Bacillati</taxon>
        <taxon>Actinomycetota</taxon>
        <taxon>Actinomycetes</taxon>
        <taxon>Streptosporangiales</taxon>
        <taxon>Thermomonosporaceae</taxon>
        <taxon>Actinomadura</taxon>
    </lineage>
</organism>
<evidence type="ECO:0000313" key="1">
    <source>
        <dbReference type="EMBL" id="MBC6465501.1"/>
    </source>
</evidence>
<keyword evidence="2" id="KW-1185">Reference proteome</keyword>
<comment type="caution">
    <text evidence="1">The sequence shown here is derived from an EMBL/GenBank/DDBJ whole genome shotgun (WGS) entry which is preliminary data.</text>
</comment>
<proteinExistence type="predicted"/>
<evidence type="ECO:0000313" key="2">
    <source>
        <dbReference type="Proteomes" id="UP000805614"/>
    </source>
</evidence>
<dbReference type="RefSeq" id="WP_187242612.1">
    <property type="nucleotide sequence ID" value="NZ_BAAAOK010000015.1"/>
</dbReference>
<accession>A0ABR7LKY7</accession>
<dbReference type="Proteomes" id="UP000805614">
    <property type="component" value="Unassembled WGS sequence"/>
</dbReference>
<dbReference type="EMBL" id="JABVEC010000004">
    <property type="protein sequence ID" value="MBC6465501.1"/>
    <property type="molecule type" value="Genomic_DNA"/>
</dbReference>
<reference evidence="1 2" key="1">
    <citation type="submission" date="2020-06" db="EMBL/GenBank/DDBJ databases">
        <title>Actinomadura xiongansis sp. nov., isolated from soil of Baiyangdian.</title>
        <authorList>
            <person name="Zhang X."/>
        </authorList>
    </citation>
    <scope>NUCLEOTIDE SEQUENCE [LARGE SCALE GENOMIC DNA]</scope>
    <source>
        <strain evidence="1 2">HBUM206468</strain>
    </source>
</reference>
<gene>
    <name evidence="1" type="ORF">HKK74_08335</name>
</gene>
<protein>
    <submittedName>
        <fullName evidence="1">Uncharacterized protein</fullName>
    </submittedName>
</protein>
<sequence>MVYDAAVIAAAIEDAEGFRVDAMPISPDEIFRLRRRAAAGGAESLHRERRHAGRPAS</sequence>
<name>A0ABR7LKY7_9ACTN</name>